<evidence type="ECO:0000256" key="14">
    <source>
        <dbReference type="RuleBase" id="RU367066"/>
    </source>
</evidence>
<dbReference type="GO" id="GO:0032190">
    <property type="term" value="F:acrosin binding"/>
    <property type="evidence" value="ECO:0007669"/>
    <property type="project" value="TreeGrafter"/>
</dbReference>
<proteinExistence type="evidence at transcript level"/>
<dbReference type="Gene3D" id="2.60.40.3210">
    <property type="entry name" value="Zona pellucida, ZP-N domain"/>
    <property type="match status" value="1"/>
</dbReference>
<dbReference type="GO" id="GO:0035803">
    <property type="term" value="P:egg coat formation"/>
    <property type="evidence" value="ECO:0007669"/>
    <property type="project" value="UniProtKB-UniRule"/>
</dbReference>
<keyword evidence="13" id="KW-0325">Glycoprotein</keyword>
<name>A0A0H3VEL6_CYNPY</name>
<evidence type="ECO:0000256" key="5">
    <source>
        <dbReference type="ARBA" id="ARBA00022525"/>
    </source>
</evidence>
<evidence type="ECO:0000256" key="11">
    <source>
        <dbReference type="ARBA" id="ARBA00023136"/>
    </source>
</evidence>
<comment type="subcellular location">
    <subcellularLocation>
        <location evidence="1">Secreted</location>
        <location evidence="1">Extracellular space</location>
        <location evidence="1">Extracellular matrix</location>
    </subcellularLocation>
    <subcellularLocation>
        <location evidence="14">Zona pellucida</location>
    </subcellularLocation>
    <subcellularLocation>
        <location evidence="14">Cell membrane</location>
        <topology evidence="14">Single-pass type I membrane protein</topology>
    </subcellularLocation>
</comment>
<evidence type="ECO:0000256" key="6">
    <source>
        <dbReference type="ARBA" id="ARBA00022530"/>
    </source>
</evidence>
<dbReference type="GO" id="GO:0007339">
    <property type="term" value="P:binding of sperm to zona pellucida"/>
    <property type="evidence" value="ECO:0007669"/>
    <property type="project" value="UniProtKB-UniRule"/>
</dbReference>
<evidence type="ECO:0000256" key="8">
    <source>
        <dbReference type="ARBA" id="ARBA00022692"/>
    </source>
</evidence>
<comment type="function">
    <text evidence="14">Component of the zona pellucida, an extracellular matrix surrounding oocytes which mediates sperm binding, induction of the acrosome reaction and prevents post-fertilization polyspermy. The zona pellucida is composed of 3 to 4 glycoproteins, ZP1, ZP2, ZP3, and ZP4. ZP3 is essential for sperm binding and zona matrix formation.</text>
</comment>
<keyword evidence="10 14" id="KW-1133">Transmembrane helix</keyword>
<dbReference type="Pfam" id="PF23344">
    <property type="entry name" value="ZP-N"/>
    <property type="match status" value="1"/>
</dbReference>
<comment type="similarity">
    <text evidence="2 14">Belongs to the ZP domain family. ZPC subfamily.</text>
</comment>
<organism evidence="16">
    <name type="scientific">Cynops pyrrhogaster</name>
    <name type="common">Japanese fire-bellied newt</name>
    <name type="synonym">Molge pyrrhogaster</name>
    <dbReference type="NCBI Taxonomy" id="8330"/>
    <lineage>
        <taxon>Eukaryota</taxon>
        <taxon>Metazoa</taxon>
        <taxon>Chordata</taxon>
        <taxon>Craniata</taxon>
        <taxon>Vertebrata</taxon>
        <taxon>Euteleostomi</taxon>
        <taxon>Amphibia</taxon>
        <taxon>Batrachia</taxon>
        <taxon>Caudata</taxon>
        <taxon>Salamandroidea</taxon>
        <taxon>Salamandridae</taxon>
        <taxon>Pleurodelinae</taxon>
        <taxon>Cynops</taxon>
    </lineage>
</organism>
<dbReference type="PRINTS" id="PR00023">
    <property type="entry name" value="ZPELLUCIDA"/>
</dbReference>
<reference evidence="16" key="1">
    <citation type="journal article" date="2003" name="Int. J. Dev. Biol.">
        <title>CpZPC, a newt ZPC molecule, localizes to the inner surface of the egg envelope.</title>
        <authorList>
            <person name="Makabe-Kobayashi Y."/>
            <person name="Kudaira E."/>
            <person name="Watanabe A."/>
            <person name="Onitake K."/>
        </authorList>
    </citation>
    <scope>NUCLEOTIDE SEQUENCE</scope>
    <source>
        <tissue evidence="16">Oviduct</tissue>
    </source>
</reference>
<protein>
    <recommendedName>
        <fullName evidence="3 14">Zona pellucida sperm-binding protein 3</fullName>
    </recommendedName>
</protein>
<dbReference type="Gene3D" id="2.60.40.4100">
    <property type="entry name" value="Zona pellucida, ZP-C domain"/>
    <property type="match status" value="1"/>
</dbReference>
<evidence type="ECO:0000256" key="3">
    <source>
        <dbReference type="ARBA" id="ARBA00017980"/>
    </source>
</evidence>
<dbReference type="InterPro" id="IPR042235">
    <property type="entry name" value="ZP-C_dom"/>
</dbReference>
<dbReference type="PANTHER" id="PTHR11576:SF2">
    <property type="entry name" value="ZONA PELLUCIDA SPERM-BINDING PROTEIN 3"/>
    <property type="match status" value="1"/>
</dbReference>
<feature type="transmembrane region" description="Helical" evidence="14">
    <location>
        <begin position="417"/>
        <end position="442"/>
    </location>
</feature>
<keyword evidence="11 14" id="KW-0472">Membrane</keyword>
<dbReference type="GO" id="GO:0035804">
    <property type="term" value="F:structural constituent of egg coat"/>
    <property type="evidence" value="ECO:0007669"/>
    <property type="project" value="UniProtKB-UniRule"/>
</dbReference>
<evidence type="ECO:0000256" key="10">
    <source>
        <dbReference type="ARBA" id="ARBA00022989"/>
    </source>
</evidence>
<comment type="PTM">
    <text evidence="14">Proteolytically cleaved before the transmembrane segment to yield the secreted ectodomain incorporated in the zona pellucida.</text>
</comment>
<sequence>KVSFCRVRMHNAGFVAVVALWVASLVGGGASSNSWDSFLKRNPLTWETLGSRFAAPGISLGGVFGTNGGRAVSPYRPVALQCLEADMVVTVQRDLFGTGKLVQPGDLRLGAAFCSYKSVNANNTVTFQSALQDCGNTLQVTPTLLIYSPVLTYNPSPSGSAVIIRSNPVSVLLQCLYPRNGNVSSNPIRPTWIPFSSTVSVESSLVFSLRLMSDNWSAERTTTIFQLGDVFHIEASVTTGHHMEMRVLVDSCVATLTPDKTSSPRYDIIASNGCLVDGKLPDSSSAFISPRSQPNKLQLTVDSFIFIGDARSLIYITCNLKAVDASVVPSPENKACSYSRAGSSWSPVEGSSGICSCCDTSSCVRPLGGSRFMHSRRAKRSEAARSEETVAVLGPLLIVANERKSSMVLQGEEKDPWSVLGLALVGLAVLLSLVTLGAMVVYKRCRD</sequence>
<feature type="non-terminal residue" evidence="16">
    <location>
        <position position="1"/>
    </location>
</feature>
<keyword evidence="5 14" id="KW-0964">Secreted</keyword>
<dbReference type="InterPro" id="IPR001507">
    <property type="entry name" value="ZP_dom"/>
</dbReference>
<dbReference type="InterPro" id="IPR048290">
    <property type="entry name" value="ZP_chr"/>
</dbReference>
<evidence type="ECO:0000256" key="9">
    <source>
        <dbReference type="ARBA" id="ARBA00022729"/>
    </source>
</evidence>
<dbReference type="PROSITE" id="PS51034">
    <property type="entry name" value="ZP_2"/>
    <property type="match status" value="1"/>
</dbReference>
<feature type="domain" description="ZP" evidence="15">
    <location>
        <begin position="81"/>
        <end position="343"/>
    </location>
</feature>
<keyword evidence="6 14" id="KW-0272">Extracellular matrix</keyword>
<evidence type="ECO:0000256" key="12">
    <source>
        <dbReference type="ARBA" id="ARBA00023157"/>
    </source>
</evidence>
<evidence type="ECO:0000313" key="16">
    <source>
        <dbReference type="EMBL" id="AKA21456.1"/>
    </source>
</evidence>
<keyword evidence="12 14" id="KW-1015">Disulfide bond</keyword>
<dbReference type="FunFam" id="2.60.40.4100:FF:000002">
    <property type="entry name" value="Zona pellucida sperm-binding protein 3"/>
    <property type="match status" value="1"/>
</dbReference>
<keyword evidence="7 14" id="KW-0165">Cleavage on pair of basic residues</keyword>
<evidence type="ECO:0000256" key="2">
    <source>
        <dbReference type="ARBA" id="ARBA00006735"/>
    </source>
</evidence>
<evidence type="ECO:0000256" key="1">
    <source>
        <dbReference type="ARBA" id="ARBA00004498"/>
    </source>
</evidence>
<evidence type="ECO:0000259" key="15">
    <source>
        <dbReference type="PROSITE" id="PS51034"/>
    </source>
</evidence>
<keyword evidence="9 14" id="KW-0732">Signal</keyword>
<accession>A0A0H3VEL6</accession>
<dbReference type="InterPro" id="IPR055355">
    <property type="entry name" value="ZP-C"/>
</dbReference>
<dbReference type="SMART" id="SM00241">
    <property type="entry name" value="ZP"/>
    <property type="match status" value="1"/>
</dbReference>
<keyword evidence="8 14" id="KW-0812">Transmembrane</keyword>
<dbReference type="GO" id="GO:0005886">
    <property type="term" value="C:plasma membrane"/>
    <property type="evidence" value="ECO:0007669"/>
    <property type="project" value="UniProtKB-SubCell"/>
</dbReference>
<keyword evidence="4 14" id="KW-1003">Cell membrane</keyword>
<dbReference type="EMBL" id="KM085177">
    <property type="protein sequence ID" value="AKA21456.1"/>
    <property type="molecule type" value="mRNA"/>
</dbReference>
<dbReference type="PANTHER" id="PTHR11576">
    <property type="entry name" value="ZONA PELLUCIDA SPERM-BINDING PROTEIN 3"/>
    <property type="match status" value="1"/>
</dbReference>
<dbReference type="FunFam" id="2.60.40.3210:FF:000001">
    <property type="entry name" value="Zona pellucida sperm-binding protein 3"/>
    <property type="match status" value="1"/>
</dbReference>
<evidence type="ECO:0000256" key="13">
    <source>
        <dbReference type="ARBA" id="ARBA00023180"/>
    </source>
</evidence>
<evidence type="ECO:0000256" key="7">
    <source>
        <dbReference type="ARBA" id="ARBA00022685"/>
    </source>
</evidence>
<reference evidence="16" key="2">
    <citation type="submission" date="2014-06" db="EMBL/GenBank/DDBJ databases">
        <authorList>
            <person name="Makabe-Kobayashi Y."/>
            <person name="Watanabe A."/>
            <person name="Onitake K."/>
        </authorList>
    </citation>
    <scope>NUCLEOTIDE SEQUENCE</scope>
    <source>
        <tissue evidence="16">Oviduct</tissue>
    </source>
</reference>
<comment type="domain">
    <text evidence="14">The ZP domain is involved in the polymerization of the ZP proteins to form the zona pellucida.</text>
</comment>
<dbReference type="AlphaFoldDB" id="A0A0H3VEL6"/>
<dbReference type="GO" id="GO:2000344">
    <property type="term" value="P:positive regulation of acrosome reaction"/>
    <property type="evidence" value="ECO:0007669"/>
    <property type="project" value="UniProtKB-UniRule"/>
</dbReference>
<dbReference type="Pfam" id="PF00100">
    <property type="entry name" value="Zona_pellucida"/>
    <property type="match status" value="1"/>
</dbReference>
<dbReference type="GO" id="GO:0035805">
    <property type="term" value="C:egg coat"/>
    <property type="evidence" value="ECO:0007669"/>
    <property type="project" value="UniProtKB-SubCell"/>
</dbReference>
<dbReference type="InterPro" id="IPR055356">
    <property type="entry name" value="ZP-N"/>
</dbReference>
<evidence type="ECO:0000256" key="4">
    <source>
        <dbReference type="ARBA" id="ARBA00022475"/>
    </source>
</evidence>